<feature type="compositionally biased region" description="Basic residues" evidence="1">
    <location>
        <begin position="230"/>
        <end position="243"/>
    </location>
</feature>
<dbReference type="InterPro" id="IPR027973">
    <property type="entry name" value="FSAF1-like"/>
</dbReference>
<organism evidence="2 3">
    <name type="scientific">Acanthamoeba castellanii (strain ATCC 30010 / Neff)</name>
    <dbReference type="NCBI Taxonomy" id="1257118"/>
    <lineage>
        <taxon>Eukaryota</taxon>
        <taxon>Amoebozoa</taxon>
        <taxon>Discosea</taxon>
        <taxon>Longamoebia</taxon>
        <taxon>Centramoebida</taxon>
        <taxon>Acanthamoebidae</taxon>
        <taxon>Acanthamoeba</taxon>
    </lineage>
</organism>
<dbReference type="RefSeq" id="XP_004345887.1">
    <property type="nucleotide sequence ID" value="XM_004345837.1"/>
</dbReference>
<evidence type="ECO:0000313" key="3">
    <source>
        <dbReference type="Proteomes" id="UP000011083"/>
    </source>
</evidence>
<dbReference type="Proteomes" id="UP000011083">
    <property type="component" value="Unassembled WGS sequence"/>
</dbReference>
<dbReference type="Pfam" id="PF15375">
    <property type="entry name" value="FSAF1"/>
    <property type="match status" value="1"/>
</dbReference>
<dbReference type="InterPro" id="IPR053030">
    <property type="entry name" value="Ribosomal_biogenesis_FAF1-like"/>
</dbReference>
<proteinExistence type="predicted"/>
<dbReference type="GeneID" id="14922234"/>
<reference evidence="2 3" key="1">
    <citation type="journal article" date="2013" name="Genome Biol.">
        <title>Genome of Acanthamoeba castellanii highlights extensive lateral gene transfer and early evolution of tyrosine kinase signaling.</title>
        <authorList>
            <person name="Clarke M."/>
            <person name="Lohan A.J."/>
            <person name="Liu B."/>
            <person name="Lagkouvardos I."/>
            <person name="Roy S."/>
            <person name="Zafar N."/>
            <person name="Bertelli C."/>
            <person name="Schilde C."/>
            <person name="Kianianmomeni A."/>
            <person name="Burglin T.R."/>
            <person name="Frech C."/>
            <person name="Turcotte B."/>
            <person name="Kopec K.O."/>
            <person name="Synnott J.M."/>
            <person name="Choo C."/>
            <person name="Paponov I."/>
            <person name="Finkler A."/>
            <person name="Soon Heng Tan C."/>
            <person name="Hutchins A.P."/>
            <person name="Weinmeier T."/>
            <person name="Rattei T."/>
            <person name="Chu J.S."/>
            <person name="Gimenez G."/>
            <person name="Irimia M."/>
            <person name="Rigden D.J."/>
            <person name="Fitzpatrick D.A."/>
            <person name="Lorenzo-Morales J."/>
            <person name="Bateman A."/>
            <person name="Chiu C.H."/>
            <person name="Tang P."/>
            <person name="Hegemann P."/>
            <person name="Fromm H."/>
            <person name="Raoult D."/>
            <person name="Greub G."/>
            <person name="Miranda-Saavedra D."/>
            <person name="Chen N."/>
            <person name="Nash P."/>
            <person name="Ginger M.L."/>
            <person name="Horn M."/>
            <person name="Schaap P."/>
            <person name="Caler L."/>
            <person name="Loftus B."/>
        </authorList>
    </citation>
    <scope>NUCLEOTIDE SEQUENCE [LARGE SCALE GENOMIC DNA]</scope>
    <source>
        <strain evidence="2 3">Neff</strain>
    </source>
</reference>
<gene>
    <name evidence="2" type="ORF">ACA1_182660</name>
</gene>
<dbReference type="VEuPathDB" id="AmoebaDB:ACA1_182660"/>
<evidence type="ECO:0000256" key="1">
    <source>
        <dbReference type="SAM" id="MobiDB-lite"/>
    </source>
</evidence>
<sequence length="250" mass="28077">MKRKAGGAWSEKAVVGGAHAQRPADVPPHQAWSSSAEGMGARGGGDLLLARREKKLFLSSKVSKIRATPAGDRPQKRRRSAEEEEEETLDRELQAITREVLDLGATQFKRKKQKRAYEERKIISLGGQASKPDKVPYNILMGMKKKQKERELKRTELDKERGMFVAKKKKENKGSDLKSYLNQMRGNRRGDGGAGSGERGLKCSKGVFKDGVLYVKPPPGTTERQDANNNKKKRSFWRKKPTKRGCNENE</sequence>
<protein>
    <submittedName>
        <fullName evidence="2">Uncharacterized protein</fullName>
    </submittedName>
</protein>
<dbReference type="EMBL" id="KB007904">
    <property type="protein sequence ID" value="ELR21343.1"/>
    <property type="molecule type" value="Genomic_DNA"/>
</dbReference>
<feature type="region of interest" description="Disordered" evidence="1">
    <location>
        <begin position="60"/>
        <end position="91"/>
    </location>
</feature>
<keyword evidence="3" id="KW-1185">Reference proteome</keyword>
<dbReference type="PANTHER" id="PTHR28096">
    <property type="entry name" value="PROTEIN FAF1"/>
    <property type="match status" value="1"/>
</dbReference>
<accession>L8H9C7</accession>
<evidence type="ECO:0000313" key="2">
    <source>
        <dbReference type="EMBL" id="ELR21343.1"/>
    </source>
</evidence>
<feature type="compositionally biased region" description="Basic and acidic residues" evidence="1">
    <location>
        <begin position="148"/>
        <end position="162"/>
    </location>
</feature>
<dbReference type="PANTHER" id="PTHR28096:SF1">
    <property type="entry name" value="PROTEIN FAF1"/>
    <property type="match status" value="1"/>
</dbReference>
<feature type="region of interest" description="Disordered" evidence="1">
    <location>
        <begin position="133"/>
        <end position="250"/>
    </location>
</feature>
<feature type="region of interest" description="Disordered" evidence="1">
    <location>
        <begin position="1"/>
        <end position="45"/>
    </location>
</feature>
<dbReference type="GO" id="GO:0000462">
    <property type="term" value="P:maturation of SSU-rRNA from tricistronic rRNA transcript (SSU-rRNA, 5.8S rRNA, LSU-rRNA)"/>
    <property type="evidence" value="ECO:0007669"/>
    <property type="project" value="TreeGrafter"/>
</dbReference>
<dbReference type="AlphaFoldDB" id="L8H9C7"/>
<dbReference type="GO" id="GO:0005730">
    <property type="term" value="C:nucleolus"/>
    <property type="evidence" value="ECO:0007669"/>
    <property type="project" value="TreeGrafter"/>
</dbReference>
<dbReference type="OrthoDB" id="5556956at2759"/>
<name>L8H9C7_ACACF</name>
<dbReference type="KEGG" id="acan:ACA1_182660"/>